<comment type="caution">
    <text evidence="1">The sequence shown here is derived from an EMBL/GenBank/DDBJ whole genome shotgun (WGS) entry which is preliminary data.</text>
</comment>
<evidence type="ECO:0000313" key="2">
    <source>
        <dbReference type="Proteomes" id="UP000765509"/>
    </source>
</evidence>
<organism evidence="1 2">
    <name type="scientific">Austropuccinia psidii MF-1</name>
    <dbReference type="NCBI Taxonomy" id="1389203"/>
    <lineage>
        <taxon>Eukaryota</taxon>
        <taxon>Fungi</taxon>
        <taxon>Dikarya</taxon>
        <taxon>Basidiomycota</taxon>
        <taxon>Pucciniomycotina</taxon>
        <taxon>Pucciniomycetes</taxon>
        <taxon>Pucciniales</taxon>
        <taxon>Sphaerophragmiaceae</taxon>
        <taxon>Austropuccinia</taxon>
    </lineage>
</organism>
<keyword evidence="2" id="KW-1185">Reference proteome</keyword>
<protein>
    <submittedName>
        <fullName evidence="1">Uncharacterized protein</fullName>
    </submittedName>
</protein>
<name>A0A9Q3GL84_9BASI</name>
<dbReference type="EMBL" id="AVOT02002537">
    <property type="protein sequence ID" value="MBW0470757.1"/>
    <property type="molecule type" value="Genomic_DNA"/>
</dbReference>
<evidence type="ECO:0000313" key="1">
    <source>
        <dbReference type="EMBL" id="MBW0470757.1"/>
    </source>
</evidence>
<reference evidence="1" key="1">
    <citation type="submission" date="2021-03" db="EMBL/GenBank/DDBJ databases">
        <title>Draft genome sequence of rust myrtle Austropuccinia psidii MF-1, a brazilian biotype.</title>
        <authorList>
            <person name="Quecine M.C."/>
            <person name="Pachon D.M.R."/>
            <person name="Bonatelli M.L."/>
            <person name="Correr F.H."/>
            <person name="Franceschini L.M."/>
            <person name="Leite T.F."/>
            <person name="Margarido G.R.A."/>
            <person name="Almeida C.A."/>
            <person name="Ferrarezi J.A."/>
            <person name="Labate C.A."/>
        </authorList>
    </citation>
    <scope>NUCLEOTIDE SEQUENCE</scope>
    <source>
        <strain evidence="1">MF-1</strain>
    </source>
</reference>
<accession>A0A9Q3GL84</accession>
<dbReference type="Proteomes" id="UP000765509">
    <property type="component" value="Unassembled WGS sequence"/>
</dbReference>
<dbReference type="AlphaFoldDB" id="A0A9Q3GL84"/>
<proteinExistence type="predicted"/>
<gene>
    <name evidence="1" type="ORF">O181_010472</name>
</gene>
<sequence>MSSLTSNFFNNNAAAMIYHWIEKNFPVTEFPDSPPALQSTTPLHTPAVWHVSSYFPSLPALESTTLFDTLSDWHGLSYFPSPPALDKIDGDEFSSQYISQESPPSLEPLNDNNSLENFGNNSSPALFCEESVSMISLDNSSSLNSLPNSPIAFESSSLSSTFNSALDSSSPHFQIESPTLF</sequence>